<dbReference type="AlphaFoldDB" id="L8H166"/>
<protein>
    <submittedName>
        <fullName evidence="1">Uncharacterized protein</fullName>
    </submittedName>
</protein>
<dbReference type="KEGG" id="acan:ACA1_234050"/>
<organism evidence="1 2">
    <name type="scientific">Acanthamoeba castellanii (strain ATCC 30010 / Neff)</name>
    <dbReference type="NCBI Taxonomy" id="1257118"/>
    <lineage>
        <taxon>Eukaryota</taxon>
        <taxon>Amoebozoa</taxon>
        <taxon>Discosea</taxon>
        <taxon>Longamoebia</taxon>
        <taxon>Centramoebida</taxon>
        <taxon>Acanthamoebidae</taxon>
        <taxon>Acanthamoeba</taxon>
    </lineage>
</organism>
<keyword evidence="2" id="KW-1185">Reference proteome</keyword>
<reference evidence="1 2" key="1">
    <citation type="journal article" date="2013" name="Genome Biol.">
        <title>Genome of Acanthamoeba castellanii highlights extensive lateral gene transfer and early evolution of tyrosine kinase signaling.</title>
        <authorList>
            <person name="Clarke M."/>
            <person name="Lohan A.J."/>
            <person name="Liu B."/>
            <person name="Lagkouvardos I."/>
            <person name="Roy S."/>
            <person name="Zafar N."/>
            <person name="Bertelli C."/>
            <person name="Schilde C."/>
            <person name="Kianianmomeni A."/>
            <person name="Burglin T.R."/>
            <person name="Frech C."/>
            <person name="Turcotte B."/>
            <person name="Kopec K.O."/>
            <person name="Synnott J.M."/>
            <person name="Choo C."/>
            <person name="Paponov I."/>
            <person name="Finkler A."/>
            <person name="Soon Heng Tan C."/>
            <person name="Hutchins A.P."/>
            <person name="Weinmeier T."/>
            <person name="Rattei T."/>
            <person name="Chu J.S."/>
            <person name="Gimenez G."/>
            <person name="Irimia M."/>
            <person name="Rigden D.J."/>
            <person name="Fitzpatrick D.A."/>
            <person name="Lorenzo-Morales J."/>
            <person name="Bateman A."/>
            <person name="Chiu C.H."/>
            <person name="Tang P."/>
            <person name="Hegemann P."/>
            <person name="Fromm H."/>
            <person name="Raoult D."/>
            <person name="Greub G."/>
            <person name="Miranda-Saavedra D."/>
            <person name="Chen N."/>
            <person name="Nash P."/>
            <person name="Ginger M.L."/>
            <person name="Horn M."/>
            <person name="Schaap P."/>
            <person name="Caler L."/>
            <person name="Loftus B."/>
        </authorList>
    </citation>
    <scope>NUCLEOTIDE SEQUENCE [LARGE SCALE GENOMIC DNA]</scope>
    <source>
        <strain evidence="1 2">Neff</strain>
    </source>
</reference>
<accession>L8H166</accession>
<dbReference type="EMBL" id="KB007939">
    <property type="protein sequence ID" value="ELR18967.1"/>
    <property type="molecule type" value="Genomic_DNA"/>
</dbReference>
<dbReference type="OrthoDB" id="428159at2759"/>
<name>L8H166_ACACF</name>
<gene>
    <name evidence="1" type="ORF">ACA1_234050</name>
</gene>
<sequence>MRLNSASAKALLKVREVRRFELLWKDRGIGKGICDGALYRPLPDEGYYSLGDVARPYHADQPKLEGELPVLAVAEKDPQFPHFLRKLFMLWIARGLSTHVERCRDEVQAVGLHLDADPSTRIATLSDKVVWKDQGSGGNLDVALYNIAPAEQDKEYALLPGCMVAVGHYGKPTNVIHCLDKRCLMPESDEPTAVSAASAGPSFLSQQRAQLTITEKMSCPKCQGKGSWGVFGGCDSSSVHMLCTCPMCCGKGVLRPGSALCQQCEGMGGLSAFGKCDISSLHYQPCQCSGTGLAL</sequence>
<evidence type="ECO:0000313" key="2">
    <source>
        <dbReference type="Proteomes" id="UP000011083"/>
    </source>
</evidence>
<proteinExistence type="predicted"/>
<dbReference type="Proteomes" id="UP000011083">
    <property type="component" value="Unassembled WGS sequence"/>
</dbReference>
<dbReference type="GeneID" id="14919736"/>
<evidence type="ECO:0000313" key="1">
    <source>
        <dbReference type="EMBL" id="ELR18967.1"/>
    </source>
</evidence>
<dbReference type="RefSeq" id="XP_004341031.1">
    <property type="nucleotide sequence ID" value="XM_004340983.1"/>
</dbReference>
<dbReference type="VEuPathDB" id="AmoebaDB:ACA1_234050"/>